<dbReference type="AlphaFoldDB" id="A0A810QEV6"/>
<dbReference type="InterPro" id="IPR045620">
    <property type="entry name" value="DUF6442"/>
</dbReference>
<keyword evidence="1" id="KW-0472">Membrane</keyword>
<feature type="transmembrane region" description="Helical" evidence="1">
    <location>
        <begin position="81"/>
        <end position="102"/>
    </location>
</feature>
<protein>
    <submittedName>
        <fullName evidence="2">Uncharacterized protein</fullName>
    </submittedName>
</protein>
<keyword evidence="1" id="KW-1133">Transmembrane helix</keyword>
<gene>
    <name evidence="2" type="ORF">MM59RIKEN_24440</name>
</gene>
<sequence length="231" mass="25432">MDRAHDRNQIRQLHLLRDERDRELLTAAQSRAGNAVLRVSQLLAAICLLRGEPVWTALLSLTFVNAAAQCFHQFRCDRERAYLLLGLAAGAVALGLCSVFLIKGEAALTMGRLVAFGVLYYMLRALAGLLFVGVLLAMFWIAHRVGHLDGEQWEAYFQSVSTVGLLLRGGCILLLALGMVTALSWPLFSLLGFPTPGRLALIFFVAAGGHLVRAFSDQREELISKLLRLKS</sequence>
<evidence type="ECO:0000313" key="2">
    <source>
        <dbReference type="EMBL" id="BCK85125.1"/>
    </source>
</evidence>
<keyword evidence="3" id="KW-1185">Reference proteome</keyword>
<organism evidence="2 3">
    <name type="scientific">Pusillibacter faecalis</name>
    <dbReference type="NCBI Taxonomy" id="2714358"/>
    <lineage>
        <taxon>Bacteria</taxon>
        <taxon>Bacillati</taxon>
        <taxon>Bacillota</taxon>
        <taxon>Clostridia</taxon>
        <taxon>Eubacteriales</taxon>
        <taxon>Oscillospiraceae</taxon>
        <taxon>Pusillibacter</taxon>
    </lineage>
</organism>
<feature type="transmembrane region" description="Helical" evidence="1">
    <location>
        <begin position="197"/>
        <end position="215"/>
    </location>
</feature>
<evidence type="ECO:0000256" key="1">
    <source>
        <dbReference type="SAM" id="Phobius"/>
    </source>
</evidence>
<feature type="transmembrane region" description="Helical" evidence="1">
    <location>
        <begin position="163"/>
        <end position="185"/>
    </location>
</feature>
<dbReference type="EMBL" id="AP023420">
    <property type="protein sequence ID" value="BCK85125.1"/>
    <property type="molecule type" value="Genomic_DNA"/>
</dbReference>
<feature type="transmembrane region" description="Helical" evidence="1">
    <location>
        <begin position="122"/>
        <end position="142"/>
    </location>
</feature>
<reference evidence="2" key="1">
    <citation type="submission" date="2020-09" db="EMBL/GenBank/DDBJ databases">
        <title>New species isolated from human feces.</title>
        <authorList>
            <person name="Kitahara M."/>
            <person name="Shigeno Y."/>
            <person name="Shime M."/>
            <person name="Matsumoto Y."/>
            <person name="Nakamura S."/>
            <person name="Motooka D."/>
            <person name="Fukuoka S."/>
            <person name="Nishikawa H."/>
            <person name="Benno Y."/>
        </authorList>
    </citation>
    <scope>NUCLEOTIDE SEQUENCE</scope>
    <source>
        <strain evidence="2">MM59</strain>
    </source>
</reference>
<dbReference type="Proteomes" id="UP000679848">
    <property type="component" value="Chromosome"/>
</dbReference>
<dbReference type="KEGG" id="pfaa:MM59RIKEN_24440"/>
<accession>A0A810QEV6</accession>
<dbReference type="Pfam" id="PF20040">
    <property type="entry name" value="DUF6442"/>
    <property type="match status" value="1"/>
</dbReference>
<name>A0A810QEV6_9FIRM</name>
<keyword evidence="1" id="KW-0812">Transmembrane</keyword>
<dbReference type="RefSeq" id="WP_213543388.1">
    <property type="nucleotide sequence ID" value="NZ_AP023420.1"/>
</dbReference>
<proteinExistence type="predicted"/>
<evidence type="ECO:0000313" key="3">
    <source>
        <dbReference type="Proteomes" id="UP000679848"/>
    </source>
</evidence>